<dbReference type="AlphaFoldDB" id="A0A521ARR9"/>
<proteinExistence type="inferred from homology"/>
<dbReference type="RefSeq" id="WP_185149887.1">
    <property type="nucleotide sequence ID" value="NZ_FXTC01000001.1"/>
</dbReference>
<keyword evidence="10" id="KW-1185">Reference proteome</keyword>
<dbReference type="PANTHER" id="PTHR42812:SF15">
    <property type="entry name" value="HYDROLASE, PUTATIVE (AFU_ORTHOLOGUE AFUA_2G00930)-RELATED"/>
    <property type="match status" value="1"/>
</dbReference>
<feature type="active site" description="Proton acceptor" evidence="4">
    <location>
        <position position="45"/>
    </location>
</feature>
<evidence type="ECO:0000256" key="7">
    <source>
        <dbReference type="SAM" id="SignalP"/>
    </source>
</evidence>
<keyword evidence="3 6" id="KW-0326">Glycosidase</keyword>
<dbReference type="Pfam" id="PF04616">
    <property type="entry name" value="Glyco_hydro_43"/>
    <property type="match status" value="1"/>
</dbReference>
<dbReference type="EMBL" id="FXTC01000001">
    <property type="protein sequence ID" value="SMO37524.1"/>
    <property type="molecule type" value="Genomic_DNA"/>
</dbReference>
<dbReference type="PANTHER" id="PTHR42812">
    <property type="entry name" value="BETA-XYLOSIDASE"/>
    <property type="match status" value="1"/>
</dbReference>
<dbReference type="Gene3D" id="2.115.10.20">
    <property type="entry name" value="Glycosyl hydrolase domain, family 43"/>
    <property type="match status" value="1"/>
</dbReference>
<organism evidence="9 10">
    <name type="scientific">Chryseobacterium rhizoplanae</name>
    <dbReference type="NCBI Taxonomy" id="1609531"/>
    <lineage>
        <taxon>Bacteria</taxon>
        <taxon>Pseudomonadati</taxon>
        <taxon>Bacteroidota</taxon>
        <taxon>Flavobacteriia</taxon>
        <taxon>Flavobacteriales</taxon>
        <taxon>Weeksellaceae</taxon>
        <taxon>Chryseobacterium group</taxon>
        <taxon>Chryseobacterium</taxon>
    </lineage>
</organism>
<evidence type="ECO:0000259" key="8">
    <source>
        <dbReference type="Pfam" id="PF17851"/>
    </source>
</evidence>
<dbReference type="SUPFAM" id="SSF49899">
    <property type="entry name" value="Concanavalin A-like lectins/glucanases"/>
    <property type="match status" value="1"/>
</dbReference>
<feature type="signal peptide" evidence="7">
    <location>
        <begin position="1"/>
        <end position="22"/>
    </location>
</feature>
<comment type="similarity">
    <text evidence="1 6">Belongs to the glycosyl hydrolase 43 family.</text>
</comment>
<keyword evidence="2 6" id="KW-0378">Hydrolase</keyword>
<dbReference type="InterPro" id="IPR051795">
    <property type="entry name" value="Glycosyl_Hydrlase_43"/>
</dbReference>
<evidence type="ECO:0000256" key="6">
    <source>
        <dbReference type="RuleBase" id="RU361187"/>
    </source>
</evidence>
<keyword evidence="7" id="KW-0732">Signal</keyword>
<dbReference type="GO" id="GO:0005975">
    <property type="term" value="P:carbohydrate metabolic process"/>
    <property type="evidence" value="ECO:0007669"/>
    <property type="project" value="InterPro"/>
</dbReference>
<name>A0A521ARR9_9FLAO</name>
<evidence type="ECO:0000256" key="2">
    <source>
        <dbReference type="ARBA" id="ARBA00022801"/>
    </source>
</evidence>
<dbReference type="InterPro" id="IPR041542">
    <property type="entry name" value="GH43_C2"/>
</dbReference>
<dbReference type="CDD" id="cd09001">
    <property type="entry name" value="GH43_FsAxh1-like"/>
    <property type="match status" value="1"/>
</dbReference>
<evidence type="ECO:0000313" key="10">
    <source>
        <dbReference type="Proteomes" id="UP000316916"/>
    </source>
</evidence>
<dbReference type="SUPFAM" id="SSF75005">
    <property type="entry name" value="Arabinanase/levansucrase/invertase"/>
    <property type="match status" value="1"/>
</dbReference>
<dbReference type="InterPro" id="IPR023296">
    <property type="entry name" value="Glyco_hydro_beta-prop_sf"/>
</dbReference>
<feature type="site" description="Important for catalytic activity, responsible for pKa modulation of the active site Glu and correct orientation of both the proton donor and substrate" evidence="5">
    <location>
        <position position="156"/>
    </location>
</feature>
<dbReference type="InterPro" id="IPR006710">
    <property type="entry name" value="Glyco_hydro_43"/>
</dbReference>
<accession>A0A521ARR9</accession>
<dbReference type="GO" id="GO:0004553">
    <property type="term" value="F:hydrolase activity, hydrolyzing O-glycosyl compounds"/>
    <property type="evidence" value="ECO:0007669"/>
    <property type="project" value="InterPro"/>
</dbReference>
<feature type="domain" description="Beta-xylosidase C-terminal Concanavalin A-like" evidence="8">
    <location>
        <begin position="328"/>
        <end position="530"/>
    </location>
</feature>
<evidence type="ECO:0000256" key="1">
    <source>
        <dbReference type="ARBA" id="ARBA00009865"/>
    </source>
</evidence>
<reference evidence="9 10" key="1">
    <citation type="submission" date="2017-05" db="EMBL/GenBank/DDBJ databases">
        <authorList>
            <person name="Varghese N."/>
            <person name="Submissions S."/>
        </authorList>
    </citation>
    <scope>NUCLEOTIDE SEQUENCE [LARGE SCALE GENOMIC DNA]</scope>
    <source>
        <strain evidence="9 10">DSM 29371</strain>
    </source>
</reference>
<evidence type="ECO:0000256" key="5">
    <source>
        <dbReference type="PIRSR" id="PIRSR606710-2"/>
    </source>
</evidence>
<dbReference type="InterPro" id="IPR013320">
    <property type="entry name" value="ConA-like_dom_sf"/>
</dbReference>
<feature type="chain" id="PRO_5021801564" evidence="7">
    <location>
        <begin position="23"/>
        <end position="549"/>
    </location>
</feature>
<protein>
    <submittedName>
        <fullName evidence="9">Beta-xylosidase</fullName>
    </submittedName>
</protein>
<evidence type="ECO:0000313" key="9">
    <source>
        <dbReference type="EMBL" id="SMO37524.1"/>
    </source>
</evidence>
<sequence>MTIKKSYIVSLLGFIGLNLLSAQVNPSGKQSTAFTNPIIWADAPDLSITRNGNDFYLISTTMHLMPGAPVMHSRDLVHWEMSGYVFDTLNDNPKYDLLNGTVYGRGQWASSIRYHKGKYYVLFSPNDEPFKSYFYVTDNPKKGKWKLITRTRHFHDASLFFDDDDKVYVFTSNKVFELSPDFKEVIGNPDGTEVFQKDASETGLLEGNQIIKRNGKYYMMMISWPRNGKRCQVVYRADKVAGPYEKKVVLEDNFLGFSYAGQGALIDDKNGNWYSLIFQDRNGVGRVPLLLPVQWENDWPVLGDNGKVPLKGEVPLPPFKPKNHLVESDEFSDKTMKIQWQWNHNPVNEAWSLSERKGFLRLKTSRVVDNLYAAPNTLTQRMEGPTSSAIVAMDLKGMKDGDLAGFSAFNGDSGILSIVMEGKEKFIVFSTNEVSLDSKTKAITGVKKEEKKRIPLNSDKIFLRIDADFNLGKDLADFYYSTDQKNWMEMARDYKMIFDYRRFFMGSKFAVFNYATKNAGGFVDVDFFRVNKAENENNKISREKFAVNR</sequence>
<gene>
    <name evidence="9" type="ORF">SAMN06265171_101389</name>
</gene>
<dbReference type="Gene3D" id="2.60.120.200">
    <property type="match status" value="1"/>
</dbReference>
<dbReference type="Pfam" id="PF17851">
    <property type="entry name" value="GH43_C2"/>
    <property type="match status" value="1"/>
</dbReference>
<evidence type="ECO:0000256" key="3">
    <source>
        <dbReference type="ARBA" id="ARBA00023295"/>
    </source>
</evidence>
<evidence type="ECO:0000256" key="4">
    <source>
        <dbReference type="PIRSR" id="PIRSR606710-1"/>
    </source>
</evidence>
<dbReference type="Proteomes" id="UP000316916">
    <property type="component" value="Unassembled WGS sequence"/>
</dbReference>
<feature type="active site" description="Proton donor" evidence="4">
    <location>
        <position position="206"/>
    </location>
</feature>